<keyword evidence="1" id="KW-1133">Transmembrane helix</keyword>
<keyword evidence="1" id="KW-0472">Membrane</keyword>
<name>A0A1E5G366_9FIRM</name>
<dbReference type="OrthoDB" id="2968236at2"/>
<feature type="transmembrane region" description="Helical" evidence="1">
    <location>
        <begin position="38"/>
        <end position="60"/>
    </location>
</feature>
<evidence type="ECO:0000256" key="1">
    <source>
        <dbReference type="SAM" id="Phobius"/>
    </source>
</evidence>
<keyword evidence="3" id="KW-1185">Reference proteome</keyword>
<feature type="transmembrane region" description="Helical" evidence="1">
    <location>
        <begin position="98"/>
        <end position="122"/>
    </location>
</feature>
<dbReference type="EMBL" id="MIJE01000011">
    <property type="protein sequence ID" value="OEF97410.1"/>
    <property type="molecule type" value="Genomic_DNA"/>
</dbReference>
<organism evidence="2 3">
    <name type="scientific">Desulfuribacillus alkaliarsenatis</name>
    <dbReference type="NCBI Taxonomy" id="766136"/>
    <lineage>
        <taxon>Bacteria</taxon>
        <taxon>Bacillati</taxon>
        <taxon>Bacillota</taxon>
        <taxon>Desulfuribacillia</taxon>
        <taxon>Desulfuribacillales</taxon>
        <taxon>Desulfuribacillaceae</taxon>
        <taxon>Desulfuribacillus</taxon>
    </lineage>
</organism>
<sequence>MLILKHRLPWLIGLGVAIISFMLLYIGVSLVLNNDLTIQNIFAFLGFSILAGIIVSLMLIYKFHIAATIFMLGLTIGFIQMYQAFWDGMTGWGDLIGILTLFIWSKIGLALGFVMQFAYYLYKKLRP</sequence>
<feature type="transmembrane region" description="Helical" evidence="1">
    <location>
        <begin position="67"/>
        <end position="86"/>
    </location>
</feature>
<evidence type="ECO:0000313" key="3">
    <source>
        <dbReference type="Proteomes" id="UP000094296"/>
    </source>
</evidence>
<dbReference type="RefSeq" id="WP_069642808.1">
    <property type="nucleotide sequence ID" value="NZ_MIJE01000011.1"/>
</dbReference>
<dbReference type="Proteomes" id="UP000094296">
    <property type="component" value="Unassembled WGS sequence"/>
</dbReference>
<reference evidence="2 3" key="1">
    <citation type="submission" date="2016-09" db="EMBL/GenBank/DDBJ databases">
        <title>Draft genome sequence for the type strain of Desulfuribacillus alkaliarsenatis AHT28, an obligately anaerobic, sulfidogenic bacterium isolated from Russian soda lake sediments.</title>
        <authorList>
            <person name="Abin C.A."/>
            <person name="Hollibaugh J.T."/>
        </authorList>
    </citation>
    <scope>NUCLEOTIDE SEQUENCE [LARGE SCALE GENOMIC DNA]</scope>
    <source>
        <strain evidence="2 3">AHT28</strain>
    </source>
</reference>
<dbReference type="STRING" id="766136.BHF68_04165"/>
<proteinExistence type="predicted"/>
<feature type="transmembrane region" description="Helical" evidence="1">
    <location>
        <begin position="12"/>
        <end position="32"/>
    </location>
</feature>
<evidence type="ECO:0000313" key="2">
    <source>
        <dbReference type="EMBL" id="OEF97410.1"/>
    </source>
</evidence>
<protein>
    <submittedName>
        <fullName evidence="2">Uncharacterized protein</fullName>
    </submittedName>
</protein>
<keyword evidence="1" id="KW-0812">Transmembrane</keyword>
<accession>A0A1E5G366</accession>
<dbReference type="AlphaFoldDB" id="A0A1E5G366"/>
<comment type="caution">
    <text evidence="2">The sequence shown here is derived from an EMBL/GenBank/DDBJ whole genome shotgun (WGS) entry which is preliminary data.</text>
</comment>
<gene>
    <name evidence="2" type="ORF">BHF68_04165</name>
</gene>